<dbReference type="GO" id="GO:0006457">
    <property type="term" value="P:protein folding"/>
    <property type="evidence" value="ECO:0007669"/>
    <property type="project" value="UniProtKB-UniRule"/>
</dbReference>
<feature type="compositionally biased region" description="Low complexity" evidence="17">
    <location>
        <begin position="40"/>
        <end position="58"/>
    </location>
</feature>
<accession>A0A5B0VFI7</accession>
<gene>
    <name evidence="16" type="primary">lifO</name>
    <name evidence="18" type="ORF">FWJ25_13320</name>
</gene>
<evidence type="ECO:0000256" key="17">
    <source>
        <dbReference type="SAM" id="MobiDB-lite"/>
    </source>
</evidence>
<evidence type="ECO:0000256" key="8">
    <source>
        <dbReference type="ARBA" id="ARBA00022963"/>
    </source>
</evidence>
<dbReference type="HAMAP" id="MF_00790">
    <property type="entry name" value="Lipase_chap"/>
    <property type="match status" value="1"/>
</dbReference>
<keyword evidence="12 16" id="KW-0143">Chaperone</keyword>
<evidence type="ECO:0000256" key="14">
    <source>
        <dbReference type="ARBA" id="ARBA00031542"/>
    </source>
</evidence>
<dbReference type="Pfam" id="PF03280">
    <property type="entry name" value="Lipase_chap"/>
    <property type="match status" value="1"/>
</dbReference>
<evidence type="ECO:0000313" key="19">
    <source>
        <dbReference type="Proteomes" id="UP000323161"/>
    </source>
</evidence>
<comment type="similarity">
    <text evidence="3 16">Belongs to the lipase chaperone family.</text>
</comment>
<organism evidence="18 19">
    <name type="scientific">Marinobacter salinexigens</name>
    <dbReference type="NCBI Taxonomy" id="2919747"/>
    <lineage>
        <taxon>Bacteria</taxon>
        <taxon>Pseudomonadati</taxon>
        <taxon>Pseudomonadota</taxon>
        <taxon>Gammaproteobacteria</taxon>
        <taxon>Pseudomonadales</taxon>
        <taxon>Marinobacteraceae</taxon>
        <taxon>Marinobacter</taxon>
    </lineage>
</organism>
<comment type="caution">
    <text evidence="18">The sequence shown here is derived from an EMBL/GenBank/DDBJ whole genome shotgun (WGS) entry which is preliminary data.</text>
</comment>
<evidence type="ECO:0000256" key="3">
    <source>
        <dbReference type="ARBA" id="ARBA00010358"/>
    </source>
</evidence>
<dbReference type="GO" id="GO:0016042">
    <property type="term" value="P:lipid catabolic process"/>
    <property type="evidence" value="ECO:0007669"/>
    <property type="project" value="UniProtKB-UniRule"/>
</dbReference>
<keyword evidence="6 16" id="KW-0997">Cell inner membrane</keyword>
<evidence type="ECO:0000256" key="2">
    <source>
        <dbReference type="ARBA" id="ARBA00004383"/>
    </source>
</evidence>
<comment type="subcellular location">
    <subcellularLocation>
        <location evidence="2">Cell inner membrane</location>
        <topology evidence="2">Single-pass membrane protein</topology>
        <orientation evidence="2">Periplasmic side</orientation>
    </subcellularLocation>
</comment>
<evidence type="ECO:0000313" key="18">
    <source>
        <dbReference type="EMBL" id="KAA1172789.1"/>
    </source>
</evidence>
<dbReference type="AlphaFoldDB" id="A0A5B0VFI7"/>
<keyword evidence="11 16" id="KW-0472">Membrane</keyword>
<evidence type="ECO:0000256" key="5">
    <source>
        <dbReference type="ARBA" id="ARBA00022475"/>
    </source>
</evidence>
<sequence>MVRNTGFLITILILASGLIIHSTQTTPTTTGVKNEQPGQPATTSGSGTPATAPIALSAPLPPLPSELQGLEPDSRLATDEYGNLLPTPELRRLFDFHLANLDREPLGLVLQRIQSALNTRLAEPAEAQALALLERYVDYRMAVGELQERLPGGVTMDGFDVAALRQRQAGLDALRQDYFGAAESAAFFGRDQQLDDFTLARLEIEQNTLFDPDEKKRQLQILEQQLPENVQRARTRATINADLYQQTDVLKRTGASKTELYQLRAGALGETAATRLAVLDEQQKLWQDRLSQYNHDKARIQQSGLSPTDRDKATESLRNRLFNGPEQLRVRALETLDQ</sequence>
<evidence type="ECO:0000256" key="11">
    <source>
        <dbReference type="ARBA" id="ARBA00023136"/>
    </source>
</evidence>
<dbReference type="GO" id="GO:0051082">
    <property type="term" value="F:unfolded protein binding"/>
    <property type="evidence" value="ECO:0007669"/>
    <property type="project" value="UniProtKB-UniRule"/>
</dbReference>
<keyword evidence="5 16" id="KW-1003">Cell membrane</keyword>
<dbReference type="SUPFAM" id="SSF158855">
    <property type="entry name" value="Lipase chaperone-like"/>
    <property type="match status" value="1"/>
</dbReference>
<reference evidence="18 19" key="1">
    <citation type="submission" date="2019-08" db="EMBL/GenBank/DDBJ databases">
        <title>Marinobacter ZYF650 sp. nov., a marine bacterium isolated from seawater of the Mariana trench.</title>
        <authorList>
            <person name="Ahmad W."/>
        </authorList>
    </citation>
    <scope>NUCLEOTIDE SEQUENCE [LARGE SCALE GENOMIC DNA]</scope>
    <source>
        <strain evidence="18 19">ZYF650</strain>
    </source>
</reference>
<evidence type="ECO:0000256" key="16">
    <source>
        <dbReference type="HAMAP-Rule" id="MF_00790"/>
    </source>
</evidence>
<evidence type="ECO:0000256" key="6">
    <source>
        <dbReference type="ARBA" id="ARBA00022519"/>
    </source>
</evidence>
<evidence type="ECO:0000256" key="15">
    <source>
        <dbReference type="ARBA" id="ARBA00033028"/>
    </source>
</evidence>
<protein>
    <recommendedName>
        <fullName evidence="4 16">Lipase chaperone</fullName>
    </recommendedName>
    <alternativeName>
        <fullName evidence="16">Lipase activator protein</fullName>
    </alternativeName>
    <alternativeName>
        <fullName evidence="15 16">Lipase foldase</fullName>
    </alternativeName>
    <alternativeName>
        <fullName evidence="13 16">Lipase helper protein</fullName>
    </alternativeName>
    <alternativeName>
        <fullName evidence="14 16">Lipase modulator</fullName>
    </alternativeName>
</protein>
<evidence type="ECO:0000256" key="4">
    <source>
        <dbReference type="ARBA" id="ARBA00019692"/>
    </source>
</evidence>
<keyword evidence="8 16" id="KW-0442">Lipid degradation</keyword>
<evidence type="ECO:0000256" key="7">
    <source>
        <dbReference type="ARBA" id="ARBA00022692"/>
    </source>
</evidence>
<name>A0A5B0VFI7_9GAMM</name>
<feature type="region of interest" description="Disordered" evidence="17">
    <location>
        <begin position="25"/>
        <end position="70"/>
    </location>
</feature>
<keyword evidence="10 16" id="KW-0443">Lipid metabolism</keyword>
<evidence type="ECO:0000256" key="13">
    <source>
        <dbReference type="ARBA" id="ARBA00030948"/>
    </source>
</evidence>
<keyword evidence="7 16" id="KW-0812">Transmembrane</keyword>
<keyword evidence="9 16" id="KW-1133">Transmembrane helix</keyword>
<evidence type="ECO:0000256" key="12">
    <source>
        <dbReference type="ARBA" id="ARBA00023186"/>
    </source>
</evidence>
<evidence type="ECO:0000256" key="1">
    <source>
        <dbReference type="ARBA" id="ARBA00003280"/>
    </source>
</evidence>
<evidence type="ECO:0000256" key="9">
    <source>
        <dbReference type="ARBA" id="ARBA00022989"/>
    </source>
</evidence>
<dbReference type="InterPro" id="IPR004961">
    <property type="entry name" value="Lipase_chaperone"/>
</dbReference>
<dbReference type="Proteomes" id="UP000323161">
    <property type="component" value="Unassembled WGS sequence"/>
</dbReference>
<proteinExistence type="inferred from homology"/>
<keyword evidence="19" id="KW-1185">Reference proteome</keyword>
<dbReference type="GO" id="GO:0005886">
    <property type="term" value="C:plasma membrane"/>
    <property type="evidence" value="ECO:0007669"/>
    <property type="project" value="UniProtKB-SubCell"/>
</dbReference>
<evidence type="ECO:0000256" key="10">
    <source>
        <dbReference type="ARBA" id="ARBA00023098"/>
    </source>
</evidence>
<dbReference type="RefSeq" id="WP_149600749.1">
    <property type="nucleotide sequence ID" value="NZ_VTUU01000006.1"/>
</dbReference>
<dbReference type="EMBL" id="VTUU01000006">
    <property type="protein sequence ID" value="KAA1172789.1"/>
    <property type="molecule type" value="Genomic_DNA"/>
</dbReference>
<comment type="function">
    <text evidence="1 16">May be involved in the folding of the extracellular lipase during its passage through the periplasm.</text>
</comment>